<keyword evidence="2" id="KW-1185">Reference proteome</keyword>
<evidence type="ECO:0000313" key="1">
    <source>
        <dbReference type="EMBL" id="KAJ0040672.1"/>
    </source>
</evidence>
<evidence type="ECO:0000313" key="2">
    <source>
        <dbReference type="Proteomes" id="UP001163603"/>
    </source>
</evidence>
<accession>A0ACC0YQC7</accession>
<protein>
    <submittedName>
        <fullName evidence="1">Uncharacterized protein</fullName>
    </submittedName>
</protein>
<sequence>MERIYVMVRARPLSTKVAKRSPWRISGNAIFVPNNP</sequence>
<proteinExistence type="predicted"/>
<comment type="caution">
    <text evidence="1">The sequence shown here is derived from an EMBL/GenBank/DDBJ whole genome shotgun (WGS) entry which is preliminary data.</text>
</comment>
<organism evidence="1 2">
    <name type="scientific">Pistacia integerrima</name>
    <dbReference type="NCBI Taxonomy" id="434235"/>
    <lineage>
        <taxon>Eukaryota</taxon>
        <taxon>Viridiplantae</taxon>
        <taxon>Streptophyta</taxon>
        <taxon>Embryophyta</taxon>
        <taxon>Tracheophyta</taxon>
        <taxon>Spermatophyta</taxon>
        <taxon>Magnoliopsida</taxon>
        <taxon>eudicotyledons</taxon>
        <taxon>Gunneridae</taxon>
        <taxon>Pentapetalae</taxon>
        <taxon>rosids</taxon>
        <taxon>malvids</taxon>
        <taxon>Sapindales</taxon>
        <taxon>Anacardiaceae</taxon>
        <taxon>Pistacia</taxon>
    </lineage>
</organism>
<dbReference type="EMBL" id="CM047740">
    <property type="protein sequence ID" value="KAJ0040672.1"/>
    <property type="molecule type" value="Genomic_DNA"/>
</dbReference>
<gene>
    <name evidence="1" type="ORF">Pint_27390</name>
</gene>
<dbReference type="Proteomes" id="UP001163603">
    <property type="component" value="Chromosome 5"/>
</dbReference>
<name>A0ACC0YQC7_9ROSI</name>
<reference evidence="2" key="1">
    <citation type="journal article" date="2023" name="G3 (Bethesda)">
        <title>Genome assembly and association tests identify interacting loci associated with vigor, precocity, and sex in interspecific pistachio rootstocks.</title>
        <authorList>
            <person name="Palmer W."/>
            <person name="Jacygrad E."/>
            <person name="Sagayaradj S."/>
            <person name="Cavanaugh K."/>
            <person name="Han R."/>
            <person name="Bertier L."/>
            <person name="Beede B."/>
            <person name="Kafkas S."/>
            <person name="Golino D."/>
            <person name="Preece J."/>
            <person name="Michelmore R."/>
        </authorList>
    </citation>
    <scope>NUCLEOTIDE SEQUENCE [LARGE SCALE GENOMIC DNA]</scope>
</reference>